<reference evidence="2 3" key="1">
    <citation type="submission" date="2020-02" db="EMBL/GenBank/DDBJ databases">
        <title>Genome sequence of Roseobacter ponti.</title>
        <authorList>
            <person name="Hollensteiner J."/>
            <person name="Schneider D."/>
            <person name="Poehlein A."/>
            <person name="Daniel R."/>
        </authorList>
    </citation>
    <scope>NUCLEOTIDE SEQUENCE [LARGE SCALE GENOMIC DNA]</scope>
    <source>
        <strain evidence="2 3">DSM 106830</strain>
    </source>
</reference>
<protein>
    <submittedName>
        <fullName evidence="2">Uncharacterized protein</fullName>
    </submittedName>
</protein>
<sequence length="148" mass="16287">MTSARIERSEENDAVYRQIRSEIQFELSLINARVNWLVTSQAFLFVPLTLGARDSGIGASVYYPVIPVLGVAICSLVLISVMAAVWRSHQWRAKACQGAYDGRSNDATFDVILPHRPLIPRMGLIGGVGVPVILVLVWFWLLVAPPGV</sequence>
<proteinExistence type="predicted"/>
<organism evidence="2 3">
    <name type="scientific">Roseobacter ponti</name>
    <dbReference type="NCBI Taxonomy" id="1891787"/>
    <lineage>
        <taxon>Bacteria</taxon>
        <taxon>Pseudomonadati</taxon>
        <taxon>Pseudomonadota</taxon>
        <taxon>Alphaproteobacteria</taxon>
        <taxon>Rhodobacterales</taxon>
        <taxon>Roseobacteraceae</taxon>
        <taxon>Roseobacter</taxon>
    </lineage>
</organism>
<feature type="transmembrane region" description="Helical" evidence="1">
    <location>
        <begin position="34"/>
        <end position="52"/>
    </location>
</feature>
<keyword evidence="1" id="KW-0812">Transmembrane</keyword>
<feature type="transmembrane region" description="Helical" evidence="1">
    <location>
        <begin position="64"/>
        <end position="86"/>
    </location>
</feature>
<dbReference type="Proteomes" id="UP000503308">
    <property type="component" value="Chromosome"/>
</dbReference>
<dbReference type="AlphaFoldDB" id="A0A858SL98"/>
<evidence type="ECO:0000313" key="3">
    <source>
        <dbReference type="Proteomes" id="UP000503308"/>
    </source>
</evidence>
<dbReference type="KEGG" id="rpon:G3256_00230"/>
<accession>A0A858SL98</accession>
<feature type="transmembrane region" description="Helical" evidence="1">
    <location>
        <begin position="122"/>
        <end position="143"/>
    </location>
</feature>
<keyword evidence="1" id="KW-0472">Membrane</keyword>
<gene>
    <name evidence="2" type="ORF">G3256_00230</name>
</gene>
<dbReference type="RefSeq" id="WP_169638923.1">
    <property type="nucleotide sequence ID" value="NZ_CP048788.1"/>
</dbReference>
<keyword evidence="1" id="KW-1133">Transmembrane helix</keyword>
<evidence type="ECO:0000256" key="1">
    <source>
        <dbReference type="SAM" id="Phobius"/>
    </source>
</evidence>
<name>A0A858SL98_9RHOB</name>
<evidence type="ECO:0000313" key="2">
    <source>
        <dbReference type="EMBL" id="QJF49699.1"/>
    </source>
</evidence>
<keyword evidence="3" id="KW-1185">Reference proteome</keyword>
<dbReference type="EMBL" id="CP048788">
    <property type="protein sequence ID" value="QJF49699.1"/>
    <property type="molecule type" value="Genomic_DNA"/>
</dbReference>